<feature type="compositionally biased region" description="Basic and acidic residues" evidence="1">
    <location>
        <begin position="228"/>
        <end position="241"/>
    </location>
</feature>
<accession>A0A562NLG2</accession>
<dbReference type="Gene3D" id="3.30.750.140">
    <property type="match status" value="1"/>
</dbReference>
<feature type="compositionally biased region" description="Basic and acidic residues" evidence="1">
    <location>
        <begin position="1"/>
        <end position="11"/>
    </location>
</feature>
<feature type="compositionally biased region" description="Polar residues" evidence="1">
    <location>
        <begin position="257"/>
        <end position="275"/>
    </location>
</feature>
<dbReference type="RefSeq" id="WP_145398669.1">
    <property type="nucleotide sequence ID" value="NZ_VLKU01000008.1"/>
</dbReference>
<evidence type="ECO:0000313" key="3">
    <source>
        <dbReference type="EMBL" id="TWI32831.1"/>
    </source>
</evidence>
<feature type="compositionally biased region" description="Low complexity" evidence="1">
    <location>
        <begin position="15"/>
        <end position="28"/>
    </location>
</feature>
<name>A0A562NLG2_9RHOB</name>
<dbReference type="EMBL" id="VLKU01000008">
    <property type="protein sequence ID" value="TWI32831.1"/>
    <property type="molecule type" value="Genomic_DNA"/>
</dbReference>
<feature type="compositionally biased region" description="Polar residues" evidence="1">
    <location>
        <begin position="29"/>
        <end position="39"/>
    </location>
</feature>
<dbReference type="InterPro" id="IPR021136">
    <property type="entry name" value="Flagellar_hook_control-like_C"/>
</dbReference>
<evidence type="ECO:0000259" key="2">
    <source>
        <dbReference type="Pfam" id="PF02120"/>
    </source>
</evidence>
<comment type="caution">
    <text evidence="3">The sequence shown here is derived from an EMBL/GenBank/DDBJ whole genome shotgun (WGS) entry which is preliminary data.</text>
</comment>
<dbReference type="InterPro" id="IPR038610">
    <property type="entry name" value="FliK-like_C_sf"/>
</dbReference>
<keyword evidence="4" id="KW-1185">Reference proteome</keyword>
<sequence length="275" mass="29772">MSISEHQDQPPDIKSSSSFSVEKTSGSSDFNPPLTSNSRVVAGSKMAARSMDTDRSDTGGSETETSTHTAPIFDRSIQSQIEATADHTKGTDKLVQTISKLQPPTTPHNEMRIVTPESDNHLDGEASVAPEMSTARPHRTPISLSRAVDLAINRIVRNELGEVVIVLSPEELGTIRINISGSERLQVHFIADRAETIDLMRRNSDLLEQKLQGDGFGGAEVSFSFSAHSDERHKRDQKDGEAAQIGADENPSPALPVTSTLSRPNPLGTSINIRL</sequence>
<protein>
    <submittedName>
        <fullName evidence="3">Flagellar hook-length control protein FliK</fullName>
    </submittedName>
</protein>
<reference evidence="3 4" key="1">
    <citation type="journal article" date="2015" name="Stand. Genomic Sci.">
        <title>Genomic Encyclopedia of Bacterial and Archaeal Type Strains, Phase III: the genomes of soil and plant-associated and newly described type strains.</title>
        <authorList>
            <person name="Whitman W.B."/>
            <person name="Woyke T."/>
            <person name="Klenk H.P."/>
            <person name="Zhou Y."/>
            <person name="Lilburn T.G."/>
            <person name="Beck B.J."/>
            <person name="De Vos P."/>
            <person name="Vandamme P."/>
            <person name="Eisen J.A."/>
            <person name="Garrity G."/>
            <person name="Hugenholtz P."/>
            <person name="Kyrpides N.C."/>
        </authorList>
    </citation>
    <scope>NUCLEOTIDE SEQUENCE [LARGE SCALE GENOMIC DNA]</scope>
    <source>
        <strain evidence="3 4">CGMCC 1.5364</strain>
    </source>
</reference>
<organism evidence="3 4">
    <name type="scientific">Paracoccus sulfuroxidans</name>
    <dbReference type="NCBI Taxonomy" id="384678"/>
    <lineage>
        <taxon>Bacteria</taxon>
        <taxon>Pseudomonadati</taxon>
        <taxon>Pseudomonadota</taxon>
        <taxon>Alphaproteobacteria</taxon>
        <taxon>Rhodobacterales</taxon>
        <taxon>Paracoccaceae</taxon>
        <taxon>Paracoccus</taxon>
    </lineage>
</organism>
<dbReference type="AlphaFoldDB" id="A0A562NLG2"/>
<feature type="region of interest" description="Disordered" evidence="1">
    <location>
        <begin position="228"/>
        <end position="275"/>
    </location>
</feature>
<dbReference type="Pfam" id="PF02120">
    <property type="entry name" value="Flg_hook"/>
    <property type="match status" value="1"/>
</dbReference>
<keyword evidence="3" id="KW-0966">Cell projection</keyword>
<proteinExistence type="predicted"/>
<dbReference type="Proteomes" id="UP000316225">
    <property type="component" value="Unassembled WGS sequence"/>
</dbReference>
<evidence type="ECO:0000256" key="1">
    <source>
        <dbReference type="SAM" id="MobiDB-lite"/>
    </source>
</evidence>
<dbReference type="CDD" id="cd17470">
    <property type="entry name" value="T3SS_Flik_C"/>
    <property type="match status" value="1"/>
</dbReference>
<dbReference type="OrthoDB" id="7203912at2"/>
<feature type="region of interest" description="Disordered" evidence="1">
    <location>
        <begin position="1"/>
        <end position="70"/>
    </location>
</feature>
<evidence type="ECO:0000313" key="4">
    <source>
        <dbReference type="Proteomes" id="UP000316225"/>
    </source>
</evidence>
<feature type="compositionally biased region" description="Low complexity" evidence="1">
    <location>
        <begin position="58"/>
        <end position="67"/>
    </location>
</feature>
<keyword evidence="3" id="KW-0282">Flagellum</keyword>
<feature type="domain" description="Flagellar hook-length control protein-like C-terminal" evidence="2">
    <location>
        <begin position="157"/>
        <end position="227"/>
    </location>
</feature>
<gene>
    <name evidence="3" type="ORF">IQ24_02708</name>
</gene>
<keyword evidence="3" id="KW-0969">Cilium</keyword>